<sequence length="90" mass="9284">MRIGALLSAFVLTGTGVANAVGAQVSPTTETMSFGLLGPVGLAAVVLGVVGMTLGVIRQRRKAAEVEAEPVTEAPEDVRPPLTPYRRPSL</sequence>
<evidence type="ECO:0000256" key="2">
    <source>
        <dbReference type="SAM" id="Phobius"/>
    </source>
</evidence>
<dbReference type="AlphaFoldDB" id="A0A6N7YTG9"/>
<accession>A0A6N7YTG9</accession>
<feature type="region of interest" description="Disordered" evidence="1">
    <location>
        <begin position="65"/>
        <end position="90"/>
    </location>
</feature>
<feature type="signal peptide" evidence="3">
    <location>
        <begin position="1"/>
        <end position="20"/>
    </location>
</feature>
<keyword evidence="3" id="KW-0732">Signal</keyword>
<proteinExistence type="predicted"/>
<dbReference type="Proteomes" id="UP000440096">
    <property type="component" value="Unassembled WGS sequence"/>
</dbReference>
<keyword evidence="2" id="KW-0472">Membrane</keyword>
<organism evidence="4 5">
    <name type="scientific">Amycolatopsis pithecellobii</name>
    <dbReference type="NCBI Taxonomy" id="664692"/>
    <lineage>
        <taxon>Bacteria</taxon>
        <taxon>Bacillati</taxon>
        <taxon>Actinomycetota</taxon>
        <taxon>Actinomycetes</taxon>
        <taxon>Pseudonocardiales</taxon>
        <taxon>Pseudonocardiaceae</taxon>
        <taxon>Amycolatopsis</taxon>
    </lineage>
</organism>
<evidence type="ECO:0000313" key="4">
    <source>
        <dbReference type="EMBL" id="MTD56325.1"/>
    </source>
</evidence>
<reference evidence="4 5" key="1">
    <citation type="submission" date="2019-11" db="EMBL/GenBank/DDBJ databases">
        <title>Draft genome of Amycolatopsis RM579.</title>
        <authorList>
            <person name="Duangmal K."/>
            <person name="Mingma R."/>
        </authorList>
    </citation>
    <scope>NUCLEOTIDE SEQUENCE [LARGE SCALE GENOMIC DNA]</scope>
    <source>
        <strain evidence="4 5">RM579</strain>
    </source>
</reference>
<name>A0A6N7YTG9_9PSEU</name>
<protein>
    <recommendedName>
        <fullName evidence="6">LPXTG cell wall anchor domain-containing protein</fullName>
    </recommendedName>
</protein>
<feature type="chain" id="PRO_5039290727" description="LPXTG cell wall anchor domain-containing protein" evidence="3">
    <location>
        <begin position="21"/>
        <end position="90"/>
    </location>
</feature>
<evidence type="ECO:0008006" key="6">
    <source>
        <dbReference type="Google" id="ProtNLM"/>
    </source>
</evidence>
<evidence type="ECO:0000313" key="5">
    <source>
        <dbReference type="Proteomes" id="UP000440096"/>
    </source>
</evidence>
<evidence type="ECO:0000256" key="3">
    <source>
        <dbReference type="SAM" id="SignalP"/>
    </source>
</evidence>
<gene>
    <name evidence="4" type="ORF">GKO32_20430</name>
</gene>
<keyword evidence="2" id="KW-0812">Transmembrane</keyword>
<feature type="transmembrane region" description="Helical" evidence="2">
    <location>
        <begin position="36"/>
        <end position="57"/>
    </location>
</feature>
<keyword evidence="2" id="KW-1133">Transmembrane helix</keyword>
<keyword evidence="5" id="KW-1185">Reference proteome</keyword>
<evidence type="ECO:0000256" key="1">
    <source>
        <dbReference type="SAM" id="MobiDB-lite"/>
    </source>
</evidence>
<dbReference type="EMBL" id="WMBA01000032">
    <property type="protein sequence ID" value="MTD56325.1"/>
    <property type="molecule type" value="Genomic_DNA"/>
</dbReference>
<comment type="caution">
    <text evidence="4">The sequence shown here is derived from an EMBL/GenBank/DDBJ whole genome shotgun (WGS) entry which is preliminary data.</text>
</comment>